<dbReference type="EMBL" id="VSRR010007891">
    <property type="protein sequence ID" value="MPC47728.1"/>
    <property type="molecule type" value="Genomic_DNA"/>
</dbReference>
<comment type="caution">
    <text evidence="2">The sequence shown here is derived from an EMBL/GenBank/DDBJ whole genome shotgun (WGS) entry which is preliminary data.</text>
</comment>
<protein>
    <submittedName>
        <fullName evidence="2">Uncharacterized protein</fullName>
    </submittedName>
</protein>
<name>A0A5B7FS07_PORTR</name>
<organism evidence="2 3">
    <name type="scientific">Portunus trituberculatus</name>
    <name type="common">Swimming crab</name>
    <name type="synonym">Neptunus trituberculatus</name>
    <dbReference type="NCBI Taxonomy" id="210409"/>
    <lineage>
        <taxon>Eukaryota</taxon>
        <taxon>Metazoa</taxon>
        <taxon>Ecdysozoa</taxon>
        <taxon>Arthropoda</taxon>
        <taxon>Crustacea</taxon>
        <taxon>Multicrustacea</taxon>
        <taxon>Malacostraca</taxon>
        <taxon>Eumalacostraca</taxon>
        <taxon>Eucarida</taxon>
        <taxon>Decapoda</taxon>
        <taxon>Pleocyemata</taxon>
        <taxon>Brachyura</taxon>
        <taxon>Eubrachyura</taxon>
        <taxon>Portunoidea</taxon>
        <taxon>Portunidae</taxon>
        <taxon>Portuninae</taxon>
        <taxon>Portunus</taxon>
    </lineage>
</organism>
<evidence type="ECO:0000313" key="2">
    <source>
        <dbReference type="EMBL" id="MPC47728.1"/>
    </source>
</evidence>
<sequence length="74" mass="8186">MFVTSKNRDDSHCAEYFQTGRNIEDHVDRCVRGCGESTRAAPNERTASLPRLPSSRRPRRRGSGEAGAPQVVAN</sequence>
<dbReference type="AlphaFoldDB" id="A0A5B7FS07"/>
<proteinExistence type="predicted"/>
<gene>
    <name evidence="2" type="ORF">E2C01_041484</name>
</gene>
<accession>A0A5B7FS07</accession>
<dbReference type="Proteomes" id="UP000324222">
    <property type="component" value="Unassembled WGS sequence"/>
</dbReference>
<keyword evidence="3" id="KW-1185">Reference proteome</keyword>
<evidence type="ECO:0000313" key="3">
    <source>
        <dbReference type="Proteomes" id="UP000324222"/>
    </source>
</evidence>
<evidence type="ECO:0000256" key="1">
    <source>
        <dbReference type="SAM" id="MobiDB-lite"/>
    </source>
</evidence>
<reference evidence="2 3" key="1">
    <citation type="submission" date="2019-05" db="EMBL/GenBank/DDBJ databases">
        <title>Another draft genome of Portunus trituberculatus and its Hox gene families provides insights of decapod evolution.</title>
        <authorList>
            <person name="Jeong J.-H."/>
            <person name="Song I."/>
            <person name="Kim S."/>
            <person name="Choi T."/>
            <person name="Kim D."/>
            <person name="Ryu S."/>
            <person name="Kim W."/>
        </authorList>
    </citation>
    <scope>NUCLEOTIDE SEQUENCE [LARGE SCALE GENOMIC DNA]</scope>
    <source>
        <tissue evidence="2">Muscle</tissue>
    </source>
</reference>
<feature type="region of interest" description="Disordered" evidence="1">
    <location>
        <begin position="36"/>
        <end position="74"/>
    </location>
</feature>